<dbReference type="eggNOG" id="COG4276">
    <property type="taxonomic scope" value="Bacteria"/>
</dbReference>
<dbReference type="InterPro" id="IPR010099">
    <property type="entry name" value="SDR39U1"/>
</dbReference>
<evidence type="ECO:0000313" key="5">
    <source>
        <dbReference type="Proteomes" id="UP000015388"/>
    </source>
</evidence>
<dbReference type="HOGENOM" id="CLU_047373_4_0_11"/>
<evidence type="ECO:0000256" key="1">
    <source>
        <dbReference type="ARBA" id="ARBA00009353"/>
    </source>
</evidence>
<dbReference type="STRING" id="1224163.B841_07225"/>
<dbReference type="SUPFAM" id="SSF55961">
    <property type="entry name" value="Bet v1-like"/>
    <property type="match status" value="1"/>
</dbReference>
<reference evidence="4 5" key="1">
    <citation type="submission" date="2012-11" db="EMBL/GenBank/DDBJ databases">
        <title>The complete genome sequence of Corynebacterium maris Coryn-1 (=DSM 45190).</title>
        <authorList>
            <person name="Schaffert L."/>
            <person name="Albersmeier A."/>
            <person name="Kalinowski J."/>
            <person name="Ruckert C."/>
        </authorList>
    </citation>
    <scope>NUCLEOTIDE SEQUENCE [LARGE SCALE GENOMIC DNA]</scope>
    <source>
        <strain evidence="5">Coryn-1</strain>
    </source>
</reference>
<dbReference type="EMBL" id="CP003924">
    <property type="protein sequence ID" value="AGS34918.1"/>
    <property type="molecule type" value="Genomic_DNA"/>
</dbReference>
<dbReference type="Proteomes" id="UP000015388">
    <property type="component" value="Chromosome"/>
</dbReference>
<dbReference type="Pfam" id="PF01370">
    <property type="entry name" value="Epimerase"/>
    <property type="match status" value="1"/>
</dbReference>
<feature type="domain" description="DUF1731" evidence="3">
    <location>
        <begin position="394"/>
        <end position="440"/>
    </location>
</feature>
<organism evidence="4 5">
    <name type="scientific">Corynebacterium maris DSM 45190</name>
    <dbReference type="NCBI Taxonomy" id="1224163"/>
    <lineage>
        <taxon>Bacteria</taxon>
        <taxon>Bacillati</taxon>
        <taxon>Actinomycetota</taxon>
        <taxon>Actinomycetes</taxon>
        <taxon>Mycobacteriales</taxon>
        <taxon>Corynebacteriaceae</taxon>
        <taxon>Corynebacterium</taxon>
    </lineage>
</organism>
<comment type="similarity">
    <text evidence="1">Belongs to the NAD(P)-dependent epimerase/dehydratase family. SDR39U1 subfamily.</text>
</comment>
<dbReference type="InterPro" id="IPR036291">
    <property type="entry name" value="NAD(P)-bd_dom_sf"/>
</dbReference>
<dbReference type="PATRIC" id="fig|1224163.3.peg.1451"/>
<dbReference type="InterPro" id="IPR013549">
    <property type="entry name" value="DUF1731"/>
</dbReference>
<keyword evidence="5" id="KW-1185">Reference proteome</keyword>
<dbReference type="CDD" id="cd07820">
    <property type="entry name" value="SRPBCC_3"/>
    <property type="match status" value="1"/>
</dbReference>
<proteinExistence type="inferred from homology"/>
<gene>
    <name evidence="4" type="ORF">B841_07225</name>
</gene>
<dbReference type="RefSeq" id="WP_020934851.1">
    <property type="nucleotide sequence ID" value="NC_021915.1"/>
</dbReference>
<dbReference type="Gene3D" id="3.40.50.720">
    <property type="entry name" value="NAD(P)-binding Rossmann-like Domain"/>
    <property type="match status" value="1"/>
</dbReference>
<dbReference type="InterPro" id="IPR001509">
    <property type="entry name" value="Epimerase_deHydtase"/>
</dbReference>
<sequence length="456" mass="48456">MGFHASHDIPFPRQLVWDWHTRPGAVTRLTPSFVPMSVTQEADNLATGTTTFSLPAGLTWVARHDLAHYRSGAQFSDVCLTAPIKQLANWRHTHTFTDVGGGTRITDDVATRVPGKLLTSTFAYRQRQLLADLQFLERLAALSADPDRRLTVAMTGAGGSVGTDLRAQLTTAGHEVIRLVRRDPAAGERRWNPEQPAADLLDGVDVLVHLAGEPIFGRFNDAHKDAIRDSRVGPTTRLAQLVADSPSVTALVSASAIGYYGADRGDEELTEDSDRGDGFLADVVSDWEAATAPARDAGKRVVTVRTGLSMNGGAGMLPLLSALFSTGLGGAFGDGSMWASWVAQDDLTDVYAHAVVDESLAGPVNAVSPAPVTNREMADVLAAELNRPARMPLPTFGPAMLLGREGAAELALASQRVLPGRLRSVGHTFRFDALAAALAHELGGEALLPPGDEEVG</sequence>
<dbReference type="SUPFAM" id="SSF51735">
    <property type="entry name" value="NAD(P)-binding Rossmann-fold domains"/>
    <property type="match status" value="1"/>
</dbReference>
<accession>S5TJL3</accession>
<name>S5TJL3_9CORY</name>
<protein>
    <recommendedName>
        <fullName evidence="6">Nucleoside-diphosphate sugar epimerase</fullName>
    </recommendedName>
</protein>
<dbReference type="OrthoDB" id="9801773at2"/>
<dbReference type="AlphaFoldDB" id="S5TJL3"/>
<feature type="domain" description="NAD-dependent epimerase/dehydratase" evidence="2">
    <location>
        <begin position="153"/>
        <end position="351"/>
    </location>
</feature>
<evidence type="ECO:0008006" key="6">
    <source>
        <dbReference type="Google" id="ProtNLM"/>
    </source>
</evidence>
<evidence type="ECO:0000259" key="3">
    <source>
        <dbReference type="Pfam" id="PF08338"/>
    </source>
</evidence>
<evidence type="ECO:0000313" key="4">
    <source>
        <dbReference type="EMBL" id="AGS34918.1"/>
    </source>
</evidence>
<dbReference type="Gene3D" id="3.30.530.20">
    <property type="match status" value="1"/>
</dbReference>
<dbReference type="PANTHER" id="PTHR11092:SF0">
    <property type="entry name" value="EPIMERASE FAMILY PROTEIN SDR39U1"/>
    <property type="match status" value="1"/>
</dbReference>
<dbReference type="eggNOG" id="COG1090">
    <property type="taxonomic scope" value="Bacteria"/>
</dbReference>
<dbReference type="NCBIfam" id="TIGR01777">
    <property type="entry name" value="yfcH"/>
    <property type="match status" value="1"/>
</dbReference>
<dbReference type="InterPro" id="IPR023393">
    <property type="entry name" value="START-like_dom_sf"/>
</dbReference>
<dbReference type="Pfam" id="PF08338">
    <property type="entry name" value="DUF1731"/>
    <property type="match status" value="1"/>
</dbReference>
<dbReference type="PANTHER" id="PTHR11092">
    <property type="entry name" value="SUGAR NUCLEOTIDE EPIMERASE RELATED"/>
    <property type="match status" value="1"/>
</dbReference>
<dbReference type="KEGG" id="cmd:B841_07225"/>
<evidence type="ECO:0000259" key="2">
    <source>
        <dbReference type="Pfam" id="PF01370"/>
    </source>
</evidence>